<dbReference type="AlphaFoldDB" id="A0A1I5GEN4"/>
<dbReference type="EMBL" id="FOWD01000019">
    <property type="protein sequence ID" value="SFO34538.1"/>
    <property type="molecule type" value="Genomic_DNA"/>
</dbReference>
<dbReference type="InterPro" id="IPR013011">
    <property type="entry name" value="PTS_EIIB_2"/>
</dbReference>
<proteinExistence type="predicted"/>
<reference evidence="3 4" key="1">
    <citation type="submission" date="2016-10" db="EMBL/GenBank/DDBJ databases">
        <authorList>
            <person name="de Groot N.N."/>
        </authorList>
    </citation>
    <scope>NUCLEOTIDE SEQUENCE [LARGE SCALE GENOMIC DNA]</scope>
    <source>
        <strain evidence="3 4">DSM 1283</strain>
    </source>
</reference>
<dbReference type="Proteomes" id="UP000198806">
    <property type="component" value="Unassembled WGS sequence"/>
</dbReference>
<dbReference type="STRING" id="1527.SAMN04489757_11929"/>
<dbReference type="CDD" id="cd05563">
    <property type="entry name" value="PTS_IIB_ascorbate"/>
    <property type="match status" value="1"/>
</dbReference>
<keyword evidence="4" id="KW-1185">Reference proteome</keyword>
<feature type="domain" description="PTS EIIB type-2" evidence="2">
    <location>
        <begin position="1"/>
        <end position="92"/>
    </location>
</feature>
<dbReference type="GO" id="GO:0008982">
    <property type="term" value="F:protein-N(PI)-phosphohistidine-sugar phosphotransferase activity"/>
    <property type="evidence" value="ECO:0007669"/>
    <property type="project" value="InterPro"/>
</dbReference>
<sequence>MKILAVCGFGVGSSMVLKMSLERVLRELGVDAEVDNTDINSARGTDCDAIFTSAELHEELKGTCNVPVYPVKKYMDLAEVKEVVQQFLNDKK</sequence>
<accession>A0A1I5GEN4</accession>
<evidence type="ECO:0000313" key="4">
    <source>
        <dbReference type="Proteomes" id="UP000198806"/>
    </source>
</evidence>
<protein>
    <submittedName>
        <fullName evidence="3">PTS system, ascorbate-specific IIB component</fullName>
    </submittedName>
</protein>
<dbReference type="SUPFAM" id="SSF52794">
    <property type="entry name" value="PTS system IIB component-like"/>
    <property type="match status" value="1"/>
</dbReference>
<dbReference type="InterPro" id="IPR036095">
    <property type="entry name" value="PTS_EIIB-like_sf"/>
</dbReference>
<organism evidence="3 4">
    <name type="scientific">Anaerocolumna aminovalerica</name>
    <dbReference type="NCBI Taxonomy" id="1527"/>
    <lineage>
        <taxon>Bacteria</taxon>
        <taxon>Bacillati</taxon>
        <taxon>Bacillota</taxon>
        <taxon>Clostridia</taxon>
        <taxon>Lachnospirales</taxon>
        <taxon>Lachnospiraceae</taxon>
        <taxon>Anaerocolumna</taxon>
    </lineage>
</organism>
<dbReference type="OrthoDB" id="6603449at2"/>
<dbReference type="InterPro" id="IPR003501">
    <property type="entry name" value="PTS_EIIB_2/3"/>
</dbReference>
<dbReference type="PROSITE" id="PS51099">
    <property type="entry name" value="PTS_EIIB_TYPE_2"/>
    <property type="match status" value="1"/>
</dbReference>
<gene>
    <name evidence="3" type="ORF">SAMN04489757_11929</name>
</gene>
<name>A0A1I5GEN4_9FIRM</name>
<evidence type="ECO:0000313" key="3">
    <source>
        <dbReference type="EMBL" id="SFO34538.1"/>
    </source>
</evidence>
<dbReference type="GO" id="GO:0009401">
    <property type="term" value="P:phosphoenolpyruvate-dependent sugar phosphotransferase system"/>
    <property type="evidence" value="ECO:0007669"/>
    <property type="project" value="InterPro"/>
</dbReference>
<dbReference type="RefSeq" id="WP_091687063.1">
    <property type="nucleotide sequence ID" value="NZ_BAABFM010000069.1"/>
</dbReference>
<evidence type="ECO:0000259" key="2">
    <source>
        <dbReference type="PROSITE" id="PS51099"/>
    </source>
</evidence>
<keyword evidence="1" id="KW-0808">Transferase</keyword>
<dbReference type="Pfam" id="PF02302">
    <property type="entry name" value="PTS_IIB"/>
    <property type="match status" value="1"/>
</dbReference>
<evidence type="ECO:0000256" key="1">
    <source>
        <dbReference type="ARBA" id="ARBA00022679"/>
    </source>
</evidence>
<dbReference type="Gene3D" id="3.40.50.2300">
    <property type="match status" value="1"/>
</dbReference>